<reference evidence="2" key="1">
    <citation type="journal article" date="2021" name="Nat. Commun.">
        <title>Genetic determinants of endophytism in the Arabidopsis root mycobiome.</title>
        <authorList>
            <person name="Mesny F."/>
            <person name="Miyauchi S."/>
            <person name="Thiergart T."/>
            <person name="Pickel B."/>
            <person name="Atanasova L."/>
            <person name="Karlsson M."/>
            <person name="Huettel B."/>
            <person name="Barry K.W."/>
            <person name="Haridas S."/>
            <person name="Chen C."/>
            <person name="Bauer D."/>
            <person name="Andreopoulos W."/>
            <person name="Pangilinan J."/>
            <person name="LaButti K."/>
            <person name="Riley R."/>
            <person name="Lipzen A."/>
            <person name="Clum A."/>
            <person name="Drula E."/>
            <person name="Henrissat B."/>
            <person name="Kohler A."/>
            <person name="Grigoriev I.V."/>
            <person name="Martin F.M."/>
            <person name="Hacquard S."/>
        </authorList>
    </citation>
    <scope>NUCLEOTIDE SEQUENCE</scope>
    <source>
        <strain evidence="2">MPI-SDFR-AT-0073</strain>
    </source>
</reference>
<gene>
    <name evidence="2" type="ORF">BKA67DRAFT_521653</name>
</gene>
<dbReference type="PANTHER" id="PTHR22946">
    <property type="entry name" value="DIENELACTONE HYDROLASE DOMAIN-CONTAINING PROTEIN-RELATED"/>
    <property type="match status" value="1"/>
</dbReference>
<dbReference type="GeneID" id="70127190"/>
<sequence>MASTENTSLSKSGSKPTDCQPYAISDYSGLAQPPRVLKLSSNPTKVEALSIKVEDTMDGFVPGFLHMPQDFVPLPPRGHHHTAAILLSGAGGGVAGPSSIYLSLAAKLAALGTSIPTLRLDYRYPARTTYCVDDVKAAIGYLQETYGIHRFVLIGWSFSGAAVFTVGGSDDRIIGCATMASQTAETEPIRSLAPTPVLLLHGTGDSTISSDCSQRLYEMYGSGGNRHIHFFEGDNHALSHNAKAVEGMLLDFIIGCAGLRVDDKERKTILSQTLVEDGEREELMKKGGDLRPPERIE</sequence>
<dbReference type="GO" id="GO:0016788">
    <property type="term" value="F:hydrolase activity, acting on ester bonds"/>
    <property type="evidence" value="ECO:0007669"/>
    <property type="project" value="UniProtKB-ARBA"/>
</dbReference>
<dbReference type="EMBL" id="JAGPXC010000006">
    <property type="protein sequence ID" value="KAH6651972.1"/>
    <property type="molecule type" value="Genomic_DNA"/>
</dbReference>
<dbReference type="RefSeq" id="XP_045956250.1">
    <property type="nucleotide sequence ID" value="XM_046098298.1"/>
</dbReference>
<keyword evidence="3" id="KW-1185">Reference proteome</keyword>
<dbReference type="Proteomes" id="UP000758603">
    <property type="component" value="Unassembled WGS sequence"/>
</dbReference>
<dbReference type="PANTHER" id="PTHR22946:SF9">
    <property type="entry name" value="POLYKETIDE TRANSFERASE AF380"/>
    <property type="match status" value="1"/>
</dbReference>
<dbReference type="InterPro" id="IPR050261">
    <property type="entry name" value="FrsA_esterase"/>
</dbReference>
<name>A0A9P8UH80_9PEZI</name>
<evidence type="ECO:0000256" key="1">
    <source>
        <dbReference type="ARBA" id="ARBA00022801"/>
    </source>
</evidence>
<evidence type="ECO:0000313" key="3">
    <source>
        <dbReference type="Proteomes" id="UP000758603"/>
    </source>
</evidence>
<keyword evidence="1 2" id="KW-0378">Hydrolase</keyword>
<protein>
    <submittedName>
        <fullName evidence="2">Alpha/Beta hydrolase protein</fullName>
    </submittedName>
</protein>
<dbReference type="InterPro" id="IPR029058">
    <property type="entry name" value="AB_hydrolase_fold"/>
</dbReference>
<organism evidence="2 3">
    <name type="scientific">Truncatella angustata</name>
    <dbReference type="NCBI Taxonomy" id="152316"/>
    <lineage>
        <taxon>Eukaryota</taxon>
        <taxon>Fungi</taxon>
        <taxon>Dikarya</taxon>
        <taxon>Ascomycota</taxon>
        <taxon>Pezizomycotina</taxon>
        <taxon>Sordariomycetes</taxon>
        <taxon>Xylariomycetidae</taxon>
        <taxon>Amphisphaeriales</taxon>
        <taxon>Sporocadaceae</taxon>
        <taxon>Truncatella</taxon>
    </lineage>
</organism>
<comment type="caution">
    <text evidence="2">The sequence shown here is derived from an EMBL/GenBank/DDBJ whole genome shotgun (WGS) entry which is preliminary data.</text>
</comment>
<dbReference type="OrthoDB" id="2498029at2759"/>
<dbReference type="AlphaFoldDB" id="A0A9P8UH80"/>
<dbReference type="SUPFAM" id="SSF53474">
    <property type="entry name" value="alpha/beta-Hydrolases"/>
    <property type="match status" value="1"/>
</dbReference>
<accession>A0A9P8UH80</accession>
<dbReference type="Gene3D" id="3.40.50.1820">
    <property type="entry name" value="alpha/beta hydrolase"/>
    <property type="match status" value="1"/>
</dbReference>
<evidence type="ECO:0000313" key="2">
    <source>
        <dbReference type="EMBL" id="KAH6651972.1"/>
    </source>
</evidence>
<proteinExistence type="predicted"/>